<name>M7T4D6_EUTLA</name>
<feature type="region of interest" description="Disordered" evidence="1">
    <location>
        <begin position="121"/>
        <end position="211"/>
    </location>
</feature>
<dbReference type="Proteomes" id="UP000012174">
    <property type="component" value="Unassembled WGS sequence"/>
</dbReference>
<organism evidence="2 3">
    <name type="scientific">Eutypa lata (strain UCR-EL1)</name>
    <name type="common">Grapevine dieback disease fungus</name>
    <name type="synonym">Eutypa armeniacae</name>
    <dbReference type="NCBI Taxonomy" id="1287681"/>
    <lineage>
        <taxon>Eukaryota</taxon>
        <taxon>Fungi</taxon>
        <taxon>Dikarya</taxon>
        <taxon>Ascomycota</taxon>
        <taxon>Pezizomycotina</taxon>
        <taxon>Sordariomycetes</taxon>
        <taxon>Xylariomycetidae</taxon>
        <taxon>Xylariales</taxon>
        <taxon>Diatrypaceae</taxon>
        <taxon>Eutypa</taxon>
    </lineage>
</organism>
<reference evidence="3" key="1">
    <citation type="journal article" date="2013" name="Genome Announc.">
        <title>Draft genome sequence of the grapevine dieback fungus Eutypa lata UCR-EL1.</title>
        <authorList>
            <person name="Blanco-Ulate B."/>
            <person name="Rolshausen P.E."/>
            <person name="Cantu D."/>
        </authorList>
    </citation>
    <scope>NUCLEOTIDE SEQUENCE [LARGE SCALE GENOMIC DNA]</scope>
    <source>
        <strain evidence="3">UCR-EL1</strain>
    </source>
</reference>
<sequence>MLKDVLVHTGKALKETLKDGPKSVNGASGAVRNRAPDTMVTYHSALDDLESEITRAKAVLTRDLEKLRAARLPAPAPVPKAPVMDLPSSAAHTTNPPPFVPNAENKPVAPFPDMGTGDVVDLTLGTNESQNAPPAPMPEFDLTTFAPQDGSNNLLSMSNFSADGANASANTSGPNGANHTAPPQAPKEPEKPDTNLDDLFNLPDNGSGGDNMDLDLDLGTGGATDSNFEELFSYTDMGQFDNAYFGLE</sequence>
<dbReference type="OrthoDB" id="5409998at2759"/>
<dbReference type="HOGENOM" id="CLU_1120188_0_0_1"/>
<evidence type="ECO:0000313" key="3">
    <source>
        <dbReference type="Proteomes" id="UP000012174"/>
    </source>
</evidence>
<accession>M7T4D6</accession>
<evidence type="ECO:0000313" key="2">
    <source>
        <dbReference type="EMBL" id="EMR64651.1"/>
    </source>
</evidence>
<dbReference type="KEGG" id="ela:UCREL1_8383"/>
<gene>
    <name evidence="2" type="ORF">UCREL1_8383</name>
</gene>
<protein>
    <submittedName>
        <fullName evidence="2">Uncharacterized protein</fullName>
    </submittedName>
</protein>
<feature type="compositionally biased region" description="Polar residues" evidence="1">
    <location>
        <begin position="145"/>
        <end position="178"/>
    </location>
</feature>
<proteinExistence type="predicted"/>
<dbReference type="EMBL" id="KB707034">
    <property type="protein sequence ID" value="EMR64651.1"/>
    <property type="molecule type" value="Genomic_DNA"/>
</dbReference>
<keyword evidence="3" id="KW-1185">Reference proteome</keyword>
<dbReference type="AlphaFoldDB" id="M7T4D6"/>
<evidence type="ECO:0000256" key="1">
    <source>
        <dbReference type="SAM" id="MobiDB-lite"/>
    </source>
</evidence>